<organism evidence="4 5">
    <name type="scientific">Tritrichomonas foetus</name>
    <dbReference type="NCBI Taxonomy" id="1144522"/>
    <lineage>
        <taxon>Eukaryota</taxon>
        <taxon>Metamonada</taxon>
        <taxon>Parabasalia</taxon>
        <taxon>Tritrichomonadida</taxon>
        <taxon>Tritrichomonadidae</taxon>
        <taxon>Tritrichomonas</taxon>
    </lineage>
</organism>
<evidence type="ECO:0000256" key="1">
    <source>
        <dbReference type="ARBA" id="ARBA00004370"/>
    </source>
</evidence>
<comment type="subcellular location">
    <subcellularLocation>
        <location evidence="1">Membrane</location>
    </subcellularLocation>
</comment>
<evidence type="ECO:0000256" key="2">
    <source>
        <dbReference type="ARBA" id="ARBA00023136"/>
    </source>
</evidence>
<dbReference type="EMBL" id="MLAK01001318">
    <property type="protein sequence ID" value="OHS94425.1"/>
    <property type="molecule type" value="Genomic_DNA"/>
</dbReference>
<evidence type="ECO:0000259" key="3">
    <source>
        <dbReference type="Pfam" id="PF01103"/>
    </source>
</evidence>
<keyword evidence="5" id="KW-1185">Reference proteome</keyword>
<dbReference type="GO" id="GO:0019867">
    <property type="term" value="C:outer membrane"/>
    <property type="evidence" value="ECO:0007669"/>
    <property type="project" value="InterPro"/>
</dbReference>
<dbReference type="RefSeq" id="XP_068347562.1">
    <property type="nucleotide sequence ID" value="XM_068512602.1"/>
</dbReference>
<dbReference type="InterPro" id="IPR000184">
    <property type="entry name" value="Bac_surfAg_D15"/>
</dbReference>
<gene>
    <name evidence="4" type="ORF">TRFO_39372</name>
</gene>
<evidence type="ECO:0000313" key="4">
    <source>
        <dbReference type="EMBL" id="OHS94425.1"/>
    </source>
</evidence>
<protein>
    <recommendedName>
        <fullName evidence="3">Bacterial surface antigen (D15) domain-containing protein</fullName>
    </recommendedName>
</protein>
<evidence type="ECO:0000313" key="5">
    <source>
        <dbReference type="Proteomes" id="UP000179807"/>
    </source>
</evidence>
<sequence length="415" mass="48115">MERFRNKIVNFDTIPDWFPKEKFKDYIRKEYATKNLTLAQEDLFFKDISQRLNNLNFGKEFRVYKQRSKLLPFWSTVRTTGKTRNSFTPMKFGVNISNWGFDFSCGQSADINTVEFESSYYLFKSGSVAIKYSTPLLNYPNFSKQCIYPIFSTKVLYNRKEFNEQIIKCRGVESSITNPNSTLSFTLFGHFINYKLTHDHKPIFDKECLPFFNIAAKIDHNFQISNKFLLIGKTFTKILMEPGIVIERERIFPMMTNRFQIKMNLPFNGVIHLDSGFILTQNDSKIPLCKRFHVGGVPTMRGIRMNEFSPKIDEIPCGSDSFFSVGVNQILPFHYFVDPRLKGHVFVNGGISRLAQKDELNKIDFSYFLSYGAGIILEIMERTIEVNIALPASLSQDLKLMMFQVGIDSTSSERE</sequence>
<accession>A0A1J4J6Z6</accession>
<proteinExistence type="predicted"/>
<dbReference type="Pfam" id="PF01103">
    <property type="entry name" value="Omp85"/>
    <property type="match status" value="1"/>
</dbReference>
<dbReference type="AlphaFoldDB" id="A0A1J4J6Z6"/>
<feature type="domain" description="Bacterial surface antigen (D15)" evidence="3">
    <location>
        <begin position="271"/>
        <end position="380"/>
    </location>
</feature>
<name>A0A1J4J6Z6_9EUKA</name>
<comment type="caution">
    <text evidence="4">The sequence shown here is derived from an EMBL/GenBank/DDBJ whole genome shotgun (WGS) entry which is preliminary data.</text>
</comment>
<dbReference type="Gene3D" id="2.40.160.50">
    <property type="entry name" value="membrane protein fhac: a member of the omp85/tpsb transporter family"/>
    <property type="match status" value="1"/>
</dbReference>
<keyword evidence="2" id="KW-0472">Membrane</keyword>
<dbReference type="VEuPathDB" id="TrichDB:TRFO_39372"/>
<dbReference type="Proteomes" id="UP000179807">
    <property type="component" value="Unassembled WGS sequence"/>
</dbReference>
<reference evidence="4" key="1">
    <citation type="submission" date="2016-10" db="EMBL/GenBank/DDBJ databases">
        <authorList>
            <person name="Benchimol M."/>
            <person name="Almeida L.G."/>
            <person name="Vasconcelos A.T."/>
            <person name="Perreira-Neves A."/>
            <person name="Rosa I.A."/>
            <person name="Tasca T."/>
            <person name="Bogo M.R."/>
            <person name="de Souza W."/>
        </authorList>
    </citation>
    <scope>NUCLEOTIDE SEQUENCE [LARGE SCALE GENOMIC DNA]</scope>
    <source>
        <strain evidence="4">K</strain>
    </source>
</reference>
<dbReference type="GeneID" id="94847306"/>